<dbReference type="Gene3D" id="2.160.20.10">
    <property type="entry name" value="Single-stranded right-handed beta-helix, Pectin lyase-like"/>
    <property type="match status" value="1"/>
</dbReference>
<feature type="signal peptide" evidence="4">
    <location>
        <begin position="1"/>
        <end position="28"/>
    </location>
</feature>
<dbReference type="InterPro" id="IPR012334">
    <property type="entry name" value="Pectin_lyas_fold"/>
</dbReference>
<dbReference type="Proteomes" id="UP001142610">
    <property type="component" value="Unassembled WGS sequence"/>
</dbReference>
<reference evidence="6" key="1">
    <citation type="submission" date="2022-07" db="EMBL/GenBank/DDBJ databases">
        <title>Parvularcula maris sp. nov., an algicidal bacterium isolated from seawater.</title>
        <authorList>
            <person name="Li F."/>
        </authorList>
    </citation>
    <scope>NUCLEOTIDE SEQUENCE</scope>
    <source>
        <strain evidence="6">BGMRC 0090</strain>
    </source>
</reference>
<dbReference type="InterPro" id="IPR022441">
    <property type="entry name" value="Para_beta_helix_rpt-2"/>
</dbReference>
<keyword evidence="3" id="KW-0833">Ubl conjugation pathway</keyword>
<keyword evidence="4" id="KW-0732">Signal</keyword>
<dbReference type="InterPro" id="IPR039448">
    <property type="entry name" value="Beta_helix"/>
</dbReference>
<protein>
    <submittedName>
        <fullName evidence="6">Right-handed parallel beta-helix repeat-containing protein</fullName>
    </submittedName>
</protein>
<evidence type="ECO:0000313" key="7">
    <source>
        <dbReference type="Proteomes" id="UP001142610"/>
    </source>
</evidence>
<dbReference type="EMBL" id="JANIBC010000003">
    <property type="protein sequence ID" value="MCQ8185119.1"/>
    <property type="molecule type" value="Genomic_DNA"/>
</dbReference>
<comment type="caution">
    <text evidence="6">The sequence shown here is derived from an EMBL/GenBank/DDBJ whole genome shotgun (WGS) entry which is preliminary data.</text>
</comment>
<evidence type="ECO:0000256" key="2">
    <source>
        <dbReference type="ARBA" id="ARBA00022737"/>
    </source>
</evidence>
<keyword evidence="7" id="KW-1185">Reference proteome</keyword>
<feature type="chain" id="PRO_5040833025" evidence="4">
    <location>
        <begin position="29"/>
        <end position="376"/>
    </location>
</feature>
<comment type="pathway">
    <text evidence="1">Protein modification; protein ubiquitination.</text>
</comment>
<organism evidence="6 7">
    <name type="scientific">Parvularcula maris</name>
    <dbReference type="NCBI Taxonomy" id="2965077"/>
    <lineage>
        <taxon>Bacteria</taxon>
        <taxon>Pseudomonadati</taxon>
        <taxon>Pseudomonadota</taxon>
        <taxon>Alphaproteobacteria</taxon>
        <taxon>Parvularculales</taxon>
        <taxon>Parvularculaceae</taxon>
        <taxon>Parvularcula</taxon>
    </lineage>
</organism>
<dbReference type="RefSeq" id="WP_256618980.1">
    <property type="nucleotide sequence ID" value="NZ_JANIBC010000003.1"/>
</dbReference>
<keyword evidence="2" id="KW-0677">Repeat</keyword>
<name>A0A9X2L8L0_9PROT</name>
<dbReference type="PANTHER" id="PTHR22990:SF15">
    <property type="entry name" value="F-BOX ONLY PROTEIN 10"/>
    <property type="match status" value="1"/>
</dbReference>
<evidence type="ECO:0000313" key="6">
    <source>
        <dbReference type="EMBL" id="MCQ8185119.1"/>
    </source>
</evidence>
<dbReference type="InterPro" id="IPR051550">
    <property type="entry name" value="SCF-Subunits/Alg-Epimerases"/>
</dbReference>
<dbReference type="InterPro" id="IPR011050">
    <property type="entry name" value="Pectin_lyase_fold/virulence"/>
</dbReference>
<dbReference type="AlphaFoldDB" id="A0A9X2L8L0"/>
<gene>
    <name evidence="6" type="ORF">NOG11_06910</name>
</gene>
<sequence length="376" mass="39799">MAKHALQTPPIALAALCTALALTAPAAAQIGGFETEISKPKKTEKIVKEHIVDVRTDSQWKGAKTIKEALARVKENGEIVVHPGTYRPEAITLTKSVSIRGLRDERGRMPVLEGSGSCLKVGSSKVSARVTSIMFVANSDQCVSISAGALEMTNTQIVGKRRSYAQPVSLNGESHLEPFNLDSVVKSPQALLSITGGRVRVSNSVIEGGNNGVRIHARDSASTYDHVELQNNTISQMSGAGVVLVGNVDADLSHNTITSNQMSGIVYAGTGQARLVGNTISNNRHNGLYVQGTGDAVSIEGNRFHDNVGDGIEVRSGTAILVGNQFGDHVSGCKVNSPSGKKGQASGVTLLADHVGMKQFDARGMCDQPKRRRKRS</sequence>
<proteinExistence type="predicted"/>
<dbReference type="SMART" id="SM00710">
    <property type="entry name" value="PbH1"/>
    <property type="match status" value="5"/>
</dbReference>
<evidence type="ECO:0000259" key="5">
    <source>
        <dbReference type="Pfam" id="PF13229"/>
    </source>
</evidence>
<dbReference type="Pfam" id="PF13229">
    <property type="entry name" value="Beta_helix"/>
    <property type="match status" value="1"/>
</dbReference>
<dbReference type="NCBIfam" id="TIGR03804">
    <property type="entry name" value="para_beta_helix"/>
    <property type="match status" value="1"/>
</dbReference>
<evidence type="ECO:0000256" key="1">
    <source>
        <dbReference type="ARBA" id="ARBA00004906"/>
    </source>
</evidence>
<dbReference type="PANTHER" id="PTHR22990">
    <property type="entry name" value="F-BOX ONLY PROTEIN"/>
    <property type="match status" value="1"/>
</dbReference>
<evidence type="ECO:0000256" key="3">
    <source>
        <dbReference type="ARBA" id="ARBA00022786"/>
    </source>
</evidence>
<dbReference type="SUPFAM" id="SSF51126">
    <property type="entry name" value="Pectin lyase-like"/>
    <property type="match status" value="1"/>
</dbReference>
<evidence type="ECO:0000256" key="4">
    <source>
        <dbReference type="SAM" id="SignalP"/>
    </source>
</evidence>
<feature type="domain" description="Right handed beta helix" evidence="5">
    <location>
        <begin position="195"/>
        <end position="336"/>
    </location>
</feature>
<accession>A0A9X2L8L0</accession>
<dbReference type="InterPro" id="IPR006626">
    <property type="entry name" value="PbH1"/>
</dbReference>